<dbReference type="PROSITE" id="PS50805">
    <property type="entry name" value="KRAB"/>
    <property type="match status" value="1"/>
</dbReference>
<dbReference type="GO" id="GO:0005634">
    <property type="term" value="C:nucleus"/>
    <property type="evidence" value="ECO:0007669"/>
    <property type="project" value="UniProtKB-SubCell"/>
</dbReference>
<feature type="region of interest" description="Disordered" evidence="12">
    <location>
        <begin position="139"/>
        <end position="162"/>
    </location>
</feature>
<evidence type="ECO:0000313" key="15">
    <source>
        <dbReference type="Proteomes" id="UP001190640"/>
    </source>
</evidence>
<keyword evidence="7" id="KW-0805">Transcription regulation</keyword>
<dbReference type="Pfam" id="PF01352">
    <property type="entry name" value="KRAB"/>
    <property type="match status" value="1"/>
</dbReference>
<dbReference type="AlphaFoldDB" id="A0AA97K3N9"/>
<evidence type="ECO:0000256" key="1">
    <source>
        <dbReference type="ARBA" id="ARBA00004123"/>
    </source>
</evidence>
<feature type="region of interest" description="Disordered" evidence="12">
    <location>
        <begin position="312"/>
        <end position="331"/>
    </location>
</feature>
<dbReference type="GO" id="GO:0008270">
    <property type="term" value="F:zinc ion binding"/>
    <property type="evidence" value="ECO:0007669"/>
    <property type="project" value="UniProtKB-KW"/>
</dbReference>
<dbReference type="InterPro" id="IPR036236">
    <property type="entry name" value="Znf_C2H2_sf"/>
</dbReference>
<dbReference type="FunFam" id="3.30.160.60:FF:000812">
    <property type="entry name" value="zinc finger protein 23 isoform X2"/>
    <property type="match status" value="1"/>
</dbReference>
<evidence type="ECO:0000256" key="12">
    <source>
        <dbReference type="SAM" id="MobiDB-lite"/>
    </source>
</evidence>
<keyword evidence="4" id="KW-0677">Repeat</keyword>
<dbReference type="InterPro" id="IPR001909">
    <property type="entry name" value="KRAB"/>
</dbReference>
<dbReference type="CDD" id="cd07765">
    <property type="entry name" value="KRAB_A-box"/>
    <property type="match status" value="1"/>
</dbReference>
<accession>A0AA97K3N9</accession>
<dbReference type="InterPro" id="IPR013087">
    <property type="entry name" value="Znf_C2H2_type"/>
</dbReference>
<protein>
    <submittedName>
        <fullName evidence="16">Zinc finger protein 436-like</fullName>
    </submittedName>
</protein>
<dbReference type="FunFam" id="3.30.160.60:FF:000135">
    <property type="entry name" value="Zinc finger protein 358"/>
    <property type="match status" value="1"/>
</dbReference>
<keyword evidence="9" id="KW-0804">Transcription</keyword>
<dbReference type="SUPFAM" id="SSF109640">
    <property type="entry name" value="KRAB domain (Kruppel-associated box)"/>
    <property type="match status" value="1"/>
</dbReference>
<keyword evidence="10" id="KW-0539">Nucleus</keyword>
<name>A0AA97K3N9_EUBMA</name>
<dbReference type="SUPFAM" id="SSF57667">
    <property type="entry name" value="beta-beta-alpha zinc fingers"/>
    <property type="match status" value="3"/>
</dbReference>
<evidence type="ECO:0000256" key="3">
    <source>
        <dbReference type="ARBA" id="ARBA00022723"/>
    </source>
</evidence>
<evidence type="ECO:0000256" key="5">
    <source>
        <dbReference type="ARBA" id="ARBA00022771"/>
    </source>
</evidence>
<dbReference type="RefSeq" id="XP_054848249.1">
    <property type="nucleotide sequence ID" value="XM_054992274.1"/>
</dbReference>
<evidence type="ECO:0000256" key="6">
    <source>
        <dbReference type="ARBA" id="ARBA00022833"/>
    </source>
</evidence>
<sequence>MPSPLTPHLPFRGALGAAMEEWSILDERRKDLYRDVMQENYGNVISLGFPIVKPNIISWMERKEEPLVQNEDLDQGPEESKSSRDAHADNATTSENEEWEEEEEEAHIRPNGPAPEDTPMVAPPVLDWEVACEALQGSGGSVSGGLTSAKARGEKPSRGRRPWGSRHCHLGYRRMGAAPPKFFDCPDCGKRFTLSSHLIRHQRVHTGERPFGCHSCTKSFSQRSDLVRHERTHTGVKLYRCTQCDKSFSESSHLIRHQIIHSGEKPFKCNVCGKCYGDSSYLTVHQRAHTGARPYRCARCGKSFGRSSTLIRHQRVHGDPTPAPGDKPRPRGIWTAFARLPSDEDGDSQQILSPQRSLTSPDPSLTSSMLPLPPPSHRDPRSMRIMGWQWGME</sequence>
<dbReference type="InterPro" id="IPR036051">
    <property type="entry name" value="KRAB_dom_sf"/>
</dbReference>
<dbReference type="Gene3D" id="6.10.140.140">
    <property type="match status" value="1"/>
</dbReference>
<feature type="domain" description="C2H2-type" evidence="13">
    <location>
        <begin position="295"/>
        <end position="322"/>
    </location>
</feature>
<dbReference type="SMART" id="SM00355">
    <property type="entry name" value="ZnF_C2H2"/>
    <property type="match status" value="5"/>
</dbReference>
<evidence type="ECO:0000256" key="7">
    <source>
        <dbReference type="ARBA" id="ARBA00023015"/>
    </source>
</evidence>
<dbReference type="GeneID" id="129338217"/>
<dbReference type="PANTHER" id="PTHR23235:SF120">
    <property type="entry name" value="KRUPPEL-LIKE FACTOR 15"/>
    <property type="match status" value="1"/>
</dbReference>
<dbReference type="GO" id="GO:0000978">
    <property type="term" value="F:RNA polymerase II cis-regulatory region sequence-specific DNA binding"/>
    <property type="evidence" value="ECO:0007669"/>
    <property type="project" value="TreeGrafter"/>
</dbReference>
<dbReference type="Proteomes" id="UP001190640">
    <property type="component" value="Chromosome 12"/>
</dbReference>
<evidence type="ECO:0000259" key="13">
    <source>
        <dbReference type="PROSITE" id="PS50157"/>
    </source>
</evidence>
<feature type="domain" description="C2H2-type" evidence="13">
    <location>
        <begin position="267"/>
        <end position="294"/>
    </location>
</feature>
<evidence type="ECO:0000313" key="16">
    <source>
        <dbReference type="RefSeq" id="XP_054848249.1"/>
    </source>
</evidence>
<feature type="region of interest" description="Disordered" evidence="12">
    <location>
        <begin position="341"/>
        <end position="382"/>
    </location>
</feature>
<organism evidence="15 16">
    <name type="scientific">Eublepharis macularius</name>
    <name type="common">Leopard gecko</name>
    <name type="synonym">Cyrtodactylus macularius</name>
    <dbReference type="NCBI Taxonomy" id="481883"/>
    <lineage>
        <taxon>Eukaryota</taxon>
        <taxon>Metazoa</taxon>
        <taxon>Chordata</taxon>
        <taxon>Craniata</taxon>
        <taxon>Vertebrata</taxon>
        <taxon>Euteleostomi</taxon>
        <taxon>Lepidosauria</taxon>
        <taxon>Squamata</taxon>
        <taxon>Bifurcata</taxon>
        <taxon>Gekkota</taxon>
        <taxon>Eublepharidae</taxon>
        <taxon>Eublepharinae</taxon>
        <taxon>Eublepharis</taxon>
    </lineage>
</organism>
<evidence type="ECO:0000256" key="11">
    <source>
        <dbReference type="PROSITE-ProRule" id="PRU00042"/>
    </source>
</evidence>
<evidence type="ECO:0000256" key="2">
    <source>
        <dbReference type="ARBA" id="ARBA00006991"/>
    </source>
</evidence>
<dbReference type="FunFam" id="3.30.160.60:FF:000512">
    <property type="entry name" value="zinc finger protein 197 isoform X1"/>
    <property type="match status" value="1"/>
</dbReference>
<keyword evidence="6" id="KW-0862">Zinc</keyword>
<keyword evidence="8" id="KW-0238">DNA-binding</keyword>
<comment type="similarity">
    <text evidence="2">Belongs to the krueppel C2H2-type zinc-finger protein family.</text>
</comment>
<dbReference type="GO" id="GO:0000981">
    <property type="term" value="F:DNA-binding transcription factor activity, RNA polymerase II-specific"/>
    <property type="evidence" value="ECO:0007669"/>
    <property type="project" value="TreeGrafter"/>
</dbReference>
<evidence type="ECO:0000256" key="8">
    <source>
        <dbReference type="ARBA" id="ARBA00023125"/>
    </source>
</evidence>
<dbReference type="Pfam" id="PF00096">
    <property type="entry name" value="zf-C2H2"/>
    <property type="match status" value="5"/>
</dbReference>
<dbReference type="PROSITE" id="PS50157">
    <property type="entry name" value="ZINC_FINGER_C2H2_2"/>
    <property type="match status" value="5"/>
</dbReference>
<proteinExistence type="inferred from homology"/>
<feature type="compositionally biased region" description="Low complexity" evidence="12">
    <location>
        <begin position="357"/>
        <end position="370"/>
    </location>
</feature>
<evidence type="ECO:0000256" key="9">
    <source>
        <dbReference type="ARBA" id="ARBA00023163"/>
    </source>
</evidence>
<feature type="region of interest" description="Disordered" evidence="12">
    <location>
        <begin position="68"/>
        <end position="121"/>
    </location>
</feature>
<dbReference type="SMART" id="SM00349">
    <property type="entry name" value="KRAB"/>
    <property type="match status" value="1"/>
</dbReference>
<feature type="domain" description="C2H2-type" evidence="13">
    <location>
        <begin position="239"/>
        <end position="266"/>
    </location>
</feature>
<evidence type="ECO:0000259" key="14">
    <source>
        <dbReference type="PROSITE" id="PS50805"/>
    </source>
</evidence>
<dbReference type="KEGG" id="emc:129338217"/>
<feature type="domain" description="KRAB" evidence="14">
    <location>
        <begin position="9"/>
        <end position="79"/>
    </location>
</feature>
<feature type="domain" description="C2H2-type" evidence="13">
    <location>
        <begin position="183"/>
        <end position="210"/>
    </location>
</feature>
<dbReference type="PROSITE" id="PS00028">
    <property type="entry name" value="ZINC_FINGER_C2H2_1"/>
    <property type="match status" value="5"/>
</dbReference>
<evidence type="ECO:0000256" key="4">
    <source>
        <dbReference type="ARBA" id="ARBA00022737"/>
    </source>
</evidence>
<evidence type="ECO:0000256" key="10">
    <source>
        <dbReference type="ARBA" id="ARBA00023242"/>
    </source>
</evidence>
<keyword evidence="5 11" id="KW-0863">Zinc-finger</keyword>
<feature type="compositionally biased region" description="Acidic residues" evidence="12">
    <location>
        <begin position="95"/>
        <end position="105"/>
    </location>
</feature>
<keyword evidence="15" id="KW-1185">Reference proteome</keyword>
<feature type="domain" description="C2H2-type" evidence="13">
    <location>
        <begin position="211"/>
        <end position="238"/>
    </location>
</feature>
<dbReference type="Gene3D" id="3.30.160.60">
    <property type="entry name" value="Classic Zinc Finger"/>
    <property type="match status" value="5"/>
</dbReference>
<dbReference type="FunFam" id="3.30.160.60:FF:001530">
    <property type="entry name" value="Zinc finger protein 268"/>
    <property type="match status" value="1"/>
</dbReference>
<dbReference type="PANTHER" id="PTHR23235">
    <property type="entry name" value="KRUEPPEL-LIKE TRANSCRIPTION FACTOR"/>
    <property type="match status" value="1"/>
</dbReference>
<comment type="subcellular location">
    <subcellularLocation>
        <location evidence="1">Nucleus</location>
    </subcellularLocation>
</comment>
<dbReference type="FunFam" id="3.30.160.60:FF:000495">
    <property type="entry name" value="zinc finger protein 668"/>
    <property type="match status" value="1"/>
</dbReference>
<gene>
    <name evidence="16" type="primary">LOC129338217</name>
</gene>
<keyword evidence="3" id="KW-0479">Metal-binding</keyword>
<feature type="compositionally biased region" description="Basic and acidic residues" evidence="12">
    <location>
        <begin position="78"/>
        <end position="88"/>
    </location>
</feature>
<reference evidence="16" key="1">
    <citation type="submission" date="2025-08" db="UniProtKB">
        <authorList>
            <consortium name="RefSeq"/>
        </authorList>
    </citation>
    <scope>IDENTIFICATION</scope>
    <source>
        <tissue evidence="16">Blood</tissue>
    </source>
</reference>